<proteinExistence type="predicted"/>
<feature type="transmembrane region" description="Helical" evidence="5">
    <location>
        <begin position="49"/>
        <end position="72"/>
    </location>
</feature>
<feature type="transmembrane region" description="Helical" evidence="5">
    <location>
        <begin position="311"/>
        <end position="333"/>
    </location>
</feature>
<evidence type="ECO:0000313" key="8">
    <source>
        <dbReference type="Proteomes" id="UP001500827"/>
    </source>
</evidence>
<accession>A0ABP7LQ15</accession>
<evidence type="ECO:0000256" key="5">
    <source>
        <dbReference type="SAM" id="Phobius"/>
    </source>
</evidence>
<dbReference type="PROSITE" id="PS50850">
    <property type="entry name" value="MFS"/>
    <property type="match status" value="1"/>
</dbReference>
<feature type="transmembrane region" description="Helical" evidence="5">
    <location>
        <begin position="84"/>
        <end position="111"/>
    </location>
</feature>
<reference evidence="8" key="1">
    <citation type="journal article" date="2019" name="Int. J. Syst. Evol. Microbiol.">
        <title>The Global Catalogue of Microorganisms (GCM) 10K type strain sequencing project: providing services to taxonomists for standard genome sequencing and annotation.</title>
        <authorList>
            <consortium name="The Broad Institute Genomics Platform"/>
            <consortium name="The Broad Institute Genome Sequencing Center for Infectious Disease"/>
            <person name="Wu L."/>
            <person name="Ma J."/>
        </authorList>
    </citation>
    <scope>NUCLEOTIDE SEQUENCE [LARGE SCALE GENOMIC DNA]</scope>
    <source>
        <strain evidence="8">JCM 17543</strain>
    </source>
</reference>
<dbReference type="PANTHER" id="PTHR11662">
    <property type="entry name" value="SOLUTE CARRIER FAMILY 17"/>
    <property type="match status" value="1"/>
</dbReference>
<feature type="transmembrane region" description="Helical" evidence="5">
    <location>
        <begin position="353"/>
        <end position="370"/>
    </location>
</feature>
<dbReference type="CDD" id="cd17319">
    <property type="entry name" value="MFS_ExuT_GudP_like"/>
    <property type="match status" value="1"/>
</dbReference>
<dbReference type="PRINTS" id="PR01035">
    <property type="entry name" value="TCRTETA"/>
</dbReference>
<dbReference type="InterPro" id="IPR020846">
    <property type="entry name" value="MFS_dom"/>
</dbReference>
<dbReference type="InterPro" id="IPR001958">
    <property type="entry name" value="Tet-R_TetA/multi-R_MdtG-like"/>
</dbReference>
<dbReference type="InterPro" id="IPR011701">
    <property type="entry name" value="MFS"/>
</dbReference>
<name>A0ABP7LQ15_9SPHN</name>
<evidence type="ECO:0000259" key="6">
    <source>
        <dbReference type="PROSITE" id="PS50850"/>
    </source>
</evidence>
<feature type="transmembrane region" description="Helical" evidence="5">
    <location>
        <begin position="377"/>
        <end position="395"/>
    </location>
</feature>
<keyword evidence="2 5" id="KW-0812">Transmembrane</keyword>
<keyword evidence="3 5" id="KW-1133">Transmembrane helix</keyword>
<evidence type="ECO:0000313" key="7">
    <source>
        <dbReference type="EMBL" id="GAA3905314.1"/>
    </source>
</evidence>
<evidence type="ECO:0000256" key="1">
    <source>
        <dbReference type="ARBA" id="ARBA00004141"/>
    </source>
</evidence>
<dbReference type="Gene3D" id="1.20.1250.20">
    <property type="entry name" value="MFS general substrate transporter like domains"/>
    <property type="match status" value="2"/>
</dbReference>
<comment type="subcellular location">
    <subcellularLocation>
        <location evidence="1">Membrane</location>
        <topology evidence="1">Multi-pass membrane protein</topology>
    </subcellularLocation>
</comment>
<keyword evidence="8" id="KW-1185">Reference proteome</keyword>
<protein>
    <submittedName>
        <fullName evidence="7">MFS transporter</fullName>
    </submittedName>
</protein>
<dbReference type="InterPro" id="IPR036259">
    <property type="entry name" value="MFS_trans_sf"/>
</dbReference>
<feature type="transmembrane region" description="Helical" evidence="5">
    <location>
        <begin position="250"/>
        <end position="268"/>
    </location>
</feature>
<dbReference type="Pfam" id="PF07690">
    <property type="entry name" value="MFS_1"/>
    <property type="match status" value="2"/>
</dbReference>
<dbReference type="Proteomes" id="UP001500827">
    <property type="component" value="Unassembled WGS sequence"/>
</dbReference>
<dbReference type="RefSeq" id="WP_344700019.1">
    <property type="nucleotide sequence ID" value="NZ_BAABBM010000001.1"/>
</dbReference>
<feature type="transmembrane region" description="Helical" evidence="5">
    <location>
        <begin position="288"/>
        <end position="304"/>
    </location>
</feature>
<dbReference type="SUPFAM" id="SSF103473">
    <property type="entry name" value="MFS general substrate transporter"/>
    <property type="match status" value="1"/>
</dbReference>
<dbReference type="EMBL" id="BAABBM010000001">
    <property type="protein sequence ID" value="GAA3905314.1"/>
    <property type="molecule type" value="Genomic_DNA"/>
</dbReference>
<gene>
    <name evidence="7" type="ORF">GCM10022276_24840</name>
</gene>
<feature type="transmembrane region" description="Helical" evidence="5">
    <location>
        <begin position="140"/>
        <end position="162"/>
    </location>
</feature>
<evidence type="ECO:0000256" key="4">
    <source>
        <dbReference type="ARBA" id="ARBA00023136"/>
    </source>
</evidence>
<evidence type="ECO:0000256" key="2">
    <source>
        <dbReference type="ARBA" id="ARBA00022692"/>
    </source>
</evidence>
<comment type="caution">
    <text evidence="7">The sequence shown here is derived from an EMBL/GenBank/DDBJ whole genome shotgun (WGS) entry which is preliminary data.</text>
</comment>
<feature type="transmembrane region" description="Helical" evidence="5">
    <location>
        <begin position="169"/>
        <end position="186"/>
    </location>
</feature>
<evidence type="ECO:0000256" key="3">
    <source>
        <dbReference type="ARBA" id="ARBA00022989"/>
    </source>
</evidence>
<feature type="transmembrane region" description="Helical" evidence="5">
    <location>
        <begin position="214"/>
        <end position="238"/>
    </location>
</feature>
<sequence>MATITKTGRATSALVLLLGAAVVLNYVDRGAIGIAAPVMKTELGLSPEAYGLAFSAFFWVYAPVQLFTGWLCDRFSVYKLMAAGILLWAGSTLLMGFVGGFVGLMLLRIMLGVGESISFPGSSKIIARHVPPERRGLANAAIAAGIAWGPAIGTLAGGLIVASFGWREMFFVFGLATLLWLVPWRRTVSKLATTGYLDDGAHVPVSALISKWSLWSMSIVHCLGNYCFYFLLAWLPLFLVQSRGFTITQMTMLATLGYAVQGACAIAYGHFSDWWTRSGRSEAACRRWMMVASQVLAACAIVGLSQAHSALSIAILLCLAGAASASLSLNLYAVAQMFSGPRAAGTWIGVQNSFGNASGIFGPIVTGILVQRAGYETAFLVTAAVAAFGAVWWAVGVPKIEPIKLD</sequence>
<feature type="domain" description="Major facilitator superfamily (MFS) profile" evidence="6">
    <location>
        <begin position="14"/>
        <end position="401"/>
    </location>
</feature>
<dbReference type="InterPro" id="IPR050382">
    <property type="entry name" value="MFS_Na/Anion_cotransporter"/>
</dbReference>
<keyword evidence="4 5" id="KW-0472">Membrane</keyword>
<organism evidence="7 8">
    <name type="scientific">Sphingomonas limnosediminicola</name>
    <dbReference type="NCBI Taxonomy" id="940133"/>
    <lineage>
        <taxon>Bacteria</taxon>
        <taxon>Pseudomonadati</taxon>
        <taxon>Pseudomonadota</taxon>
        <taxon>Alphaproteobacteria</taxon>
        <taxon>Sphingomonadales</taxon>
        <taxon>Sphingomonadaceae</taxon>
        <taxon>Sphingomonas</taxon>
    </lineage>
</organism>
<dbReference type="PANTHER" id="PTHR11662:SF399">
    <property type="entry name" value="FI19708P1-RELATED"/>
    <property type="match status" value="1"/>
</dbReference>